<keyword evidence="3" id="KW-0443">Lipid metabolism</keyword>
<dbReference type="Pfam" id="PF00378">
    <property type="entry name" value="ECH_1"/>
    <property type="match status" value="1"/>
</dbReference>
<name>A0ABN9P717_9MYCO</name>
<organism evidence="7 8">
    <name type="scientific">[Mycobacterium] wendilense</name>
    <dbReference type="NCBI Taxonomy" id="3064284"/>
    <lineage>
        <taxon>Bacteria</taxon>
        <taxon>Bacillati</taxon>
        <taxon>Actinomycetota</taxon>
        <taxon>Actinomycetes</taxon>
        <taxon>Mycobacteriales</taxon>
        <taxon>Mycobacteriaceae</taxon>
        <taxon>Mycolicibacter</taxon>
    </lineage>
</organism>
<dbReference type="InterPro" id="IPR018376">
    <property type="entry name" value="Enoyl-CoA_hyd/isom_CS"/>
</dbReference>
<evidence type="ECO:0000256" key="1">
    <source>
        <dbReference type="ARBA" id="ARBA00002994"/>
    </source>
</evidence>
<evidence type="ECO:0000256" key="3">
    <source>
        <dbReference type="ARBA" id="ARBA00022832"/>
    </source>
</evidence>
<gene>
    <name evidence="7" type="ORF">MU0050_004042</name>
</gene>
<evidence type="ECO:0000256" key="2">
    <source>
        <dbReference type="ARBA" id="ARBA00005254"/>
    </source>
</evidence>
<dbReference type="Gene3D" id="1.10.12.10">
    <property type="entry name" value="Lyase 2-enoyl-coa Hydratase, Chain A, domain 2"/>
    <property type="match status" value="1"/>
</dbReference>
<protein>
    <submittedName>
        <fullName evidence="7">Enoyl-CoA hydratase-related protein</fullName>
    </submittedName>
</protein>
<sequence>MKPDDFTRMTLTVHDGVGVITLNRPERRNAWAGSSAVEYRWALHLCEQDPAVKVVVLTGEVDFCVGADSGLLDDIGSSGGRYEVKRVELPPYPPDAPVELRHNHLYPLTLSMPVIAAVRGGCAGAGFLLATYADLRFVEDGAKLASAFAGLGLPAEYGMAWLLPRMVGLPNAAQLIYSPGPFDARRAEELGWAQRVCPVGTVVDEALAYAQSLARNSSRESLRMMKRQLFIDSSLGIDEAYRRSVRDMNDALHSEDFREGVRALREKRQPDFR</sequence>
<dbReference type="Proteomes" id="UP001190466">
    <property type="component" value="Chromosome"/>
</dbReference>
<proteinExistence type="inferred from homology"/>
<evidence type="ECO:0000313" key="8">
    <source>
        <dbReference type="Proteomes" id="UP001190466"/>
    </source>
</evidence>
<comment type="function">
    <text evidence="1">Could possibly oxidize fatty acids using specific components.</text>
</comment>
<dbReference type="RefSeq" id="WP_316512081.1">
    <property type="nucleotide sequence ID" value="NZ_OY726395.1"/>
</dbReference>
<evidence type="ECO:0000313" key="7">
    <source>
        <dbReference type="EMBL" id="CAJ1586020.1"/>
    </source>
</evidence>
<keyword evidence="8" id="KW-1185">Reference proteome</keyword>
<evidence type="ECO:0000256" key="4">
    <source>
        <dbReference type="ARBA" id="ARBA00023709"/>
    </source>
</evidence>
<comment type="catalytic activity">
    <reaction evidence="4">
        <text>a (3S)-3-hydroxyacyl-CoA = a (2E)-enoyl-CoA + H2O</text>
        <dbReference type="Rhea" id="RHEA:16105"/>
        <dbReference type="ChEBI" id="CHEBI:15377"/>
        <dbReference type="ChEBI" id="CHEBI:57318"/>
        <dbReference type="ChEBI" id="CHEBI:58856"/>
        <dbReference type="EC" id="4.2.1.17"/>
    </reaction>
</comment>
<dbReference type="PROSITE" id="PS00166">
    <property type="entry name" value="ENOYL_COA_HYDRATASE"/>
    <property type="match status" value="1"/>
</dbReference>
<dbReference type="Gene3D" id="3.90.226.10">
    <property type="entry name" value="2-enoyl-CoA Hydratase, Chain A, domain 1"/>
    <property type="match status" value="1"/>
</dbReference>
<dbReference type="InterPro" id="IPR001753">
    <property type="entry name" value="Enoyl-CoA_hydra/iso"/>
</dbReference>
<accession>A0ABN9P717</accession>
<dbReference type="InterPro" id="IPR014748">
    <property type="entry name" value="Enoyl-CoA_hydra_C"/>
</dbReference>
<comment type="similarity">
    <text evidence="2 6">Belongs to the enoyl-CoA hydratase/isomerase family.</text>
</comment>
<evidence type="ECO:0000256" key="5">
    <source>
        <dbReference type="ARBA" id="ARBA00023717"/>
    </source>
</evidence>
<keyword evidence="3" id="KW-0276">Fatty acid metabolism</keyword>
<reference evidence="7 8" key="1">
    <citation type="submission" date="2023-08" db="EMBL/GenBank/DDBJ databases">
        <authorList>
            <person name="Folkvardsen B D."/>
            <person name="Norman A."/>
        </authorList>
    </citation>
    <scope>NUCLEOTIDE SEQUENCE [LARGE SCALE GENOMIC DNA]</scope>
    <source>
        <strain evidence="7 8">Mu0050</strain>
    </source>
</reference>
<dbReference type="SUPFAM" id="SSF52096">
    <property type="entry name" value="ClpP/crotonase"/>
    <property type="match status" value="1"/>
</dbReference>
<dbReference type="InterPro" id="IPR029045">
    <property type="entry name" value="ClpP/crotonase-like_dom_sf"/>
</dbReference>
<dbReference type="PANTHER" id="PTHR43459">
    <property type="entry name" value="ENOYL-COA HYDRATASE"/>
    <property type="match status" value="1"/>
</dbReference>
<dbReference type="CDD" id="cd06558">
    <property type="entry name" value="crotonase-like"/>
    <property type="match status" value="1"/>
</dbReference>
<evidence type="ECO:0000256" key="6">
    <source>
        <dbReference type="RuleBase" id="RU003707"/>
    </source>
</evidence>
<dbReference type="PANTHER" id="PTHR43459:SF1">
    <property type="entry name" value="EG:BACN32G11.4 PROTEIN"/>
    <property type="match status" value="1"/>
</dbReference>
<comment type="catalytic activity">
    <reaction evidence="5">
        <text>a 4-saturated-(3S)-3-hydroxyacyl-CoA = a (3E)-enoyl-CoA + H2O</text>
        <dbReference type="Rhea" id="RHEA:20724"/>
        <dbReference type="ChEBI" id="CHEBI:15377"/>
        <dbReference type="ChEBI" id="CHEBI:58521"/>
        <dbReference type="ChEBI" id="CHEBI:137480"/>
        <dbReference type="EC" id="4.2.1.17"/>
    </reaction>
</comment>
<dbReference type="EMBL" id="OY726395">
    <property type="protein sequence ID" value="CAJ1586020.1"/>
    <property type="molecule type" value="Genomic_DNA"/>
</dbReference>